<dbReference type="RefSeq" id="WP_029721481.1">
    <property type="nucleotide sequence ID" value="NZ_JNVU01000024.1"/>
</dbReference>
<dbReference type="Proteomes" id="UP000031419">
    <property type="component" value="Unassembled WGS sequence"/>
</dbReference>
<dbReference type="EMBL" id="JNVU01000024">
    <property type="protein sequence ID" value="KEI44655.1"/>
    <property type="molecule type" value="Genomic_DNA"/>
</dbReference>
<keyword evidence="2" id="KW-1185">Reference proteome</keyword>
<protein>
    <recommendedName>
        <fullName evidence="3">DUF2993 domain-containing protein</fullName>
    </recommendedName>
</protein>
<name>A0A073AZ69_9PSEU</name>
<evidence type="ECO:0000313" key="1">
    <source>
        <dbReference type="EMBL" id="KEI44655.1"/>
    </source>
</evidence>
<organism evidence="1 2">
    <name type="scientific">Saccharopolyspora rectivirgula</name>
    <dbReference type="NCBI Taxonomy" id="28042"/>
    <lineage>
        <taxon>Bacteria</taxon>
        <taxon>Bacillati</taxon>
        <taxon>Actinomycetota</taxon>
        <taxon>Actinomycetes</taxon>
        <taxon>Pseudonocardiales</taxon>
        <taxon>Pseudonocardiaceae</taxon>
        <taxon>Saccharopolyspora</taxon>
    </lineage>
</organism>
<dbReference type="InterPro" id="IPR021373">
    <property type="entry name" value="DUF2993"/>
</dbReference>
<dbReference type="STRING" id="28042.GU90_09110"/>
<gene>
    <name evidence="1" type="ORF">GU90_09110</name>
</gene>
<sequence>MKKFAIVVVIVLGVLVGVDFGAAAVAEHQVAKRLQAQLELAEPPEVRVNGFPFLTQAVRGDYRDVAITARGLQVGDLSEVGIEANLHHARVALSDVVGGQVEEIPVDRLIGQVRLHSPDIGRMIGVHNLTVRPASENELAGSENGNDQASELAQFTGTVNIAGSSNEVQVLAELSLQNGLLHFQPRKLSLNNSALGQIDLPPVFEESVLNQFATTVDPGQLPFEVTPTAIRVERDVLVVEGTAEDVTLGSGGVSSR</sequence>
<dbReference type="OrthoDB" id="3215846at2"/>
<dbReference type="AlphaFoldDB" id="A0A073AZ69"/>
<reference evidence="1 2" key="1">
    <citation type="submission" date="2014-06" db="EMBL/GenBank/DDBJ databases">
        <title>Saccharopolyspora rectivirgula DSM-43113 Genome sequencing.</title>
        <authorList>
            <person name="Barrera C."/>
            <person name="Millon L."/>
            <person name="Rognon B."/>
            <person name="Zaugg C."/>
            <person name="Monod M."/>
        </authorList>
    </citation>
    <scope>NUCLEOTIDE SEQUENCE [LARGE SCALE GENOMIC DNA]</scope>
    <source>
        <strain evidence="1 2">DSM 43113</strain>
    </source>
</reference>
<evidence type="ECO:0008006" key="3">
    <source>
        <dbReference type="Google" id="ProtNLM"/>
    </source>
</evidence>
<evidence type="ECO:0000313" key="2">
    <source>
        <dbReference type="Proteomes" id="UP000031419"/>
    </source>
</evidence>
<accession>A0A073AZ69</accession>
<proteinExistence type="predicted"/>
<dbReference type="Pfam" id="PF11209">
    <property type="entry name" value="LmeA"/>
    <property type="match status" value="1"/>
</dbReference>
<comment type="caution">
    <text evidence="1">The sequence shown here is derived from an EMBL/GenBank/DDBJ whole genome shotgun (WGS) entry which is preliminary data.</text>
</comment>
<dbReference type="eggNOG" id="ENOG5033A8R">
    <property type="taxonomic scope" value="Bacteria"/>
</dbReference>